<keyword evidence="1" id="KW-0812">Transmembrane</keyword>
<organism evidence="2 3">
    <name type="scientific">Paramecium octaurelia</name>
    <dbReference type="NCBI Taxonomy" id="43137"/>
    <lineage>
        <taxon>Eukaryota</taxon>
        <taxon>Sar</taxon>
        <taxon>Alveolata</taxon>
        <taxon>Ciliophora</taxon>
        <taxon>Intramacronucleata</taxon>
        <taxon>Oligohymenophorea</taxon>
        <taxon>Peniculida</taxon>
        <taxon>Parameciidae</taxon>
        <taxon>Paramecium</taxon>
    </lineage>
</organism>
<feature type="transmembrane region" description="Helical" evidence="1">
    <location>
        <begin position="55"/>
        <end position="82"/>
    </location>
</feature>
<protein>
    <recommendedName>
        <fullName evidence="4">Transmembrane protein</fullName>
    </recommendedName>
</protein>
<keyword evidence="3" id="KW-1185">Reference proteome</keyword>
<sequence length="309" mass="36537">MDNSLLSNTLLYLYVFNYGGLIKMLCSSLSVRQISNINYIQGDVSLLYNTEDHQLWIYFFILPLLIVFGCIIPFSLFLLTYIKRDILYKIKLRKHICYLFNEYTDNNYFWEQIKLLQKAIIILITTYFENNTLLKTSLLGLCLLSYQVIAVKNKPYIISKFNNLDLSSGQICSITIFLAAIKYESQNLNEFFSIFLQIFILILLVRLCYPFILNICSVYYKKYSFFILTKIHQFLKYLKLNKYCVQSLEDYLTKATEKKQKLKRNFLKLKQFLIPKSKSYQSNQRTTVRRICLRSTSSSGHQLIEGLQE</sequence>
<dbReference type="OrthoDB" id="77931at2759"/>
<gene>
    <name evidence="2" type="ORF">POCTA_138.1.T1090169</name>
</gene>
<dbReference type="PANTHER" id="PTHR11319">
    <property type="entry name" value="G PROTEIN-COUPLED RECEPTOR-RELATED"/>
    <property type="match status" value="1"/>
</dbReference>
<comment type="caution">
    <text evidence="2">The sequence shown here is derived from an EMBL/GenBank/DDBJ whole genome shotgun (WGS) entry which is preliminary data.</text>
</comment>
<dbReference type="AlphaFoldDB" id="A0A8S1X4D4"/>
<keyword evidence="1" id="KW-1133">Transmembrane helix</keyword>
<dbReference type="OMA" id="CMKINDE"/>
<keyword evidence="1" id="KW-0472">Membrane</keyword>
<feature type="transmembrane region" description="Helical" evidence="1">
    <location>
        <begin position="195"/>
        <end position="220"/>
    </location>
</feature>
<accession>A0A8S1X4D4</accession>
<dbReference type="Proteomes" id="UP000683925">
    <property type="component" value="Unassembled WGS sequence"/>
</dbReference>
<evidence type="ECO:0000313" key="3">
    <source>
        <dbReference type="Proteomes" id="UP000683925"/>
    </source>
</evidence>
<dbReference type="EMBL" id="CAJJDP010000109">
    <property type="protein sequence ID" value="CAD8195640.1"/>
    <property type="molecule type" value="Genomic_DNA"/>
</dbReference>
<evidence type="ECO:0008006" key="4">
    <source>
        <dbReference type="Google" id="ProtNLM"/>
    </source>
</evidence>
<dbReference type="PANTHER" id="PTHR11319:SF35">
    <property type="entry name" value="OUTER MEMBRANE PROTEIN PMPC-RELATED"/>
    <property type="match status" value="1"/>
</dbReference>
<reference evidence="2" key="1">
    <citation type="submission" date="2021-01" db="EMBL/GenBank/DDBJ databases">
        <authorList>
            <consortium name="Genoscope - CEA"/>
            <person name="William W."/>
        </authorList>
    </citation>
    <scope>NUCLEOTIDE SEQUENCE</scope>
</reference>
<proteinExistence type="predicted"/>
<evidence type="ECO:0000313" key="2">
    <source>
        <dbReference type="EMBL" id="CAD8195640.1"/>
    </source>
</evidence>
<evidence type="ECO:0000256" key="1">
    <source>
        <dbReference type="SAM" id="Phobius"/>
    </source>
</evidence>
<name>A0A8S1X4D4_PAROT</name>